<dbReference type="RefSeq" id="WP_184981071.1">
    <property type="nucleotide sequence ID" value="NZ_BAAALO010000054.1"/>
</dbReference>
<dbReference type="EMBL" id="JACHIU010000001">
    <property type="protein sequence ID" value="MBB6473374.1"/>
    <property type="molecule type" value="Genomic_DNA"/>
</dbReference>
<comment type="caution">
    <text evidence="3">The sequence shown here is derived from an EMBL/GenBank/DDBJ whole genome shotgun (WGS) entry which is preliminary data.</text>
</comment>
<protein>
    <recommendedName>
        <fullName evidence="5">DUF3618 domain-containing protein</fullName>
    </recommendedName>
</protein>
<dbReference type="InterPro" id="IPR022062">
    <property type="entry name" value="DUF3618"/>
</dbReference>
<feature type="region of interest" description="Disordered" evidence="1">
    <location>
        <begin position="1"/>
        <end position="79"/>
    </location>
</feature>
<accession>A0A7X0M7T8</accession>
<sequence>MTEIDPAGKAHHPTAGEVGLHRQEPGTATPESAGPSLNVPRTQAPHKPYVKPVVSHGPSGDPLAGLSGPVGGTDTRPQTADVAEETAHPVHRSEEERLRDEIAQTREDLGRTVEALAGKADIKSRARETFERTRTKVAGAGNRARSQTAVAARRRAADVAERLRGAPVTTRRLGGRRLDGPDAAGDQDGTLAERVLAQAERHPTVLIAAGATTMAAAALTMLTRRNPPRARRR</sequence>
<reference evidence="3 4" key="1">
    <citation type="submission" date="2020-08" db="EMBL/GenBank/DDBJ databases">
        <title>Sequencing the genomes of 1000 actinobacteria strains.</title>
        <authorList>
            <person name="Klenk H.-P."/>
        </authorList>
    </citation>
    <scope>NUCLEOTIDE SEQUENCE [LARGE SCALE GENOMIC DNA]</scope>
    <source>
        <strain evidence="3 4">DSM 44936</strain>
    </source>
</reference>
<evidence type="ECO:0000313" key="3">
    <source>
        <dbReference type="EMBL" id="MBB6473374.1"/>
    </source>
</evidence>
<gene>
    <name evidence="3" type="ORF">BJ992_002805</name>
</gene>
<keyword evidence="2" id="KW-0812">Transmembrane</keyword>
<evidence type="ECO:0000256" key="2">
    <source>
        <dbReference type="SAM" id="Phobius"/>
    </source>
</evidence>
<feature type="transmembrane region" description="Helical" evidence="2">
    <location>
        <begin position="204"/>
        <end position="223"/>
    </location>
</feature>
<evidence type="ECO:0000313" key="4">
    <source>
        <dbReference type="Proteomes" id="UP000555564"/>
    </source>
</evidence>
<name>A0A7X0M7T8_9ACTN</name>
<keyword evidence="2" id="KW-0472">Membrane</keyword>
<keyword evidence="2" id="KW-1133">Transmembrane helix</keyword>
<dbReference type="Proteomes" id="UP000555564">
    <property type="component" value="Unassembled WGS sequence"/>
</dbReference>
<feature type="region of interest" description="Disordered" evidence="1">
    <location>
        <begin position="168"/>
        <end position="189"/>
    </location>
</feature>
<dbReference type="Pfam" id="PF12277">
    <property type="entry name" value="DUF3618"/>
    <property type="match status" value="1"/>
</dbReference>
<keyword evidence="4" id="KW-1185">Reference proteome</keyword>
<dbReference type="AlphaFoldDB" id="A0A7X0M7T8"/>
<evidence type="ECO:0000256" key="1">
    <source>
        <dbReference type="SAM" id="MobiDB-lite"/>
    </source>
</evidence>
<evidence type="ECO:0008006" key="5">
    <source>
        <dbReference type="Google" id="ProtNLM"/>
    </source>
</evidence>
<proteinExistence type="predicted"/>
<organism evidence="3 4">
    <name type="scientific">Sphaerisporangium rubeum</name>
    <dbReference type="NCBI Taxonomy" id="321317"/>
    <lineage>
        <taxon>Bacteria</taxon>
        <taxon>Bacillati</taxon>
        <taxon>Actinomycetota</taxon>
        <taxon>Actinomycetes</taxon>
        <taxon>Streptosporangiales</taxon>
        <taxon>Streptosporangiaceae</taxon>
        <taxon>Sphaerisporangium</taxon>
    </lineage>
</organism>